<dbReference type="Proteomes" id="UP000809243">
    <property type="component" value="Unassembled WGS sequence"/>
</dbReference>
<accession>A0A938YWY2</accession>
<dbReference type="PANTHER" id="PTHR33866">
    <property type="entry name" value="S-ADENOSYLMETHIONINE DECARBOXYLASE PROENZYME"/>
    <property type="match status" value="1"/>
</dbReference>
<evidence type="ECO:0000256" key="1">
    <source>
        <dbReference type="ARBA" id="ARBA00001928"/>
    </source>
</evidence>
<evidence type="ECO:0000256" key="5">
    <source>
        <dbReference type="ARBA" id="ARBA00023145"/>
    </source>
</evidence>
<dbReference type="EC" id="4.1.1.50" evidence="9"/>
<comment type="cofactor">
    <cofactor evidence="1">
        <name>pyruvate</name>
        <dbReference type="ChEBI" id="CHEBI:15361"/>
    </cofactor>
</comment>
<name>A0A938YWY2_9ARCH</name>
<dbReference type="InterPro" id="IPR017716">
    <property type="entry name" value="S-AdoMet_deCOase_pro-enz"/>
</dbReference>
<sequence length="134" mass="15270">MHYKQLLLDLTGCRADLDNEGTVKSILDKACEMLEVNAVKKFTHRYSPYGLSIVYVLAESHISYHSWPEHKTCNIDIFSCGGVDPKNIVRFLCESFQAAAKKEKYSFRNVCEPILAKQVQNFSGIQQDFSAHNH</sequence>
<evidence type="ECO:0000256" key="4">
    <source>
        <dbReference type="ARBA" id="ARBA00023115"/>
    </source>
</evidence>
<dbReference type="GO" id="GO:0005829">
    <property type="term" value="C:cytosol"/>
    <property type="evidence" value="ECO:0007669"/>
    <property type="project" value="TreeGrafter"/>
</dbReference>
<keyword evidence="3" id="KW-0068">Autocatalytic cleavage</keyword>
<proteinExistence type="predicted"/>
<reference evidence="9" key="1">
    <citation type="submission" date="2021-01" db="EMBL/GenBank/DDBJ databases">
        <title>Active Sulfur Cycling in an Early Earth Analoge.</title>
        <authorList>
            <person name="Hahn C.R."/>
            <person name="Youssef N.H."/>
            <person name="Elshahed M."/>
        </authorList>
    </citation>
    <scope>NUCLEOTIDE SEQUENCE</scope>
    <source>
        <strain evidence="9">Zod_Metabat.1151</strain>
    </source>
</reference>
<dbReference type="SUPFAM" id="SSF56276">
    <property type="entry name" value="S-adenosylmethionine decarboxylase"/>
    <property type="match status" value="1"/>
</dbReference>
<gene>
    <name evidence="9" type="primary">speD</name>
    <name evidence="9" type="ORF">JW744_02690</name>
</gene>
<dbReference type="Gene3D" id="3.60.90.10">
    <property type="entry name" value="S-adenosylmethionine decarboxylase"/>
    <property type="match status" value="1"/>
</dbReference>
<evidence type="ECO:0000256" key="3">
    <source>
        <dbReference type="ARBA" id="ARBA00022813"/>
    </source>
</evidence>
<keyword evidence="6 9" id="KW-0456">Lyase</keyword>
<protein>
    <submittedName>
        <fullName evidence="9">Adenosylmethionine decarboxylase</fullName>
        <ecNumber evidence="9">4.1.1.50</ecNumber>
    </submittedName>
</protein>
<dbReference type="InterPro" id="IPR016067">
    <property type="entry name" value="S-AdoMet_deCO2ase_core"/>
</dbReference>
<dbReference type="AlphaFoldDB" id="A0A938YWY2"/>
<keyword evidence="5" id="KW-0865">Zymogen</keyword>
<comment type="caution">
    <text evidence="9">The sequence shown here is derived from an EMBL/GenBank/DDBJ whole genome shotgun (WGS) entry which is preliminary data.</text>
</comment>
<dbReference type="GO" id="GO:0004014">
    <property type="term" value="F:adenosylmethionine decarboxylase activity"/>
    <property type="evidence" value="ECO:0007669"/>
    <property type="project" value="UniProtKB-EC"/>
</dbReference>
<dbReference type="PANTHER" id="PTHR33866:SF2">
    <property type="entry name" value="S-ADENOSYLMETHIONINE DECARBOXYLASE PROENZYME"/>
    <property type="match status" value="1"/>
</dbReference>
<dbReference type="Pfam" id="PF02675">
    <property type="entry name" value="AdoMet_dc"/>
    <property type="match status" value="1"/>
</dbReference>
<organism evidence="9 10">
    <name type="scientific">Candidatus Iainarchaeum sp</name>
    <dbReference type="NCBI Taxonomy" id="3101447"/>
    <lineage>
        <taxon>Archaea</taxon>
        <taxon>Candidatus Iainarchaeota</taxon>
        <taxon>Candidatus Iainarchaeia</taxon>
        <taxon>Candidatus Iainarchaeales</taxon>
        <taxon>Candidatus Iainarchaeaceae</taxon>
        <taxon>Candidatus Iainarchaeum</taxon>
    </lineage>
</organism>
<evidence type="ECO:0000313" key="9">
    <source>
        <dbReference type="EMBL" id="MBN2067350.1"/>
    </source>
</evidence>
<dbReference type="GO" id="GO:0008295">
    <property type="term" value="P:spermidine biosynthetic process"/>
    <property type="evidence" value="ECO:0007669"/>
    <property type="project" value="InterPro"/>
</dbReference>
<dbReference type="InterPro" id="IPR003826">
    <property type="entry name" value="AdoMetDC_fam_prok"/>
</dbReference>
<evidence type="ECO:0000256" key="8">
    <source>
        <dbReference type="ARBA" id="ARBA00023317"/>
    </source>
</evidence>
<evidence type="ECO:0000256" key="2">
    <source>
        <dbReference type="ARBA" id="ARBA00022793"/>
    </source>
</evidence>
<evidence type="ECO:0000256" key="7">
    <source>
        <dbReference type="ARBA" id="ARBA00023270"/>
    </source>
</evidence>
<dbReference type="NCBIfam" id="TIGR03330">
    <property type="entry name" value="SAM_DCase_Bsu"/>
    <property type="match status" value="1"/>
</dbReference>
<keyword evidence="7" id="KW-0704">Schiff base</keyword>
<keyword evidence="2" id="KW-0210">Decarboxylase</keyword>
<dbReference type="EMBL" id="JAFGDB010000042">
    <property type="protein sequence ID" value="MBN2067350.1"/>
    <property type="molecule type" value="Genomic_DNA"/>
</dbReference>
<keyword evidence="4" id="KW-0620">Polyamine biosynthesis</keyword>
<keyword evidence="8" id="KW-0670">Pyruvate</keyword>
<evidence type="ECO:0000256" key="6">
    <source>
        <dbReference type="ARBA" id="ARBA00023239"/>
    </source>
</evidence>
<evidence type="ECO:0000313" key="10">
    <source>
        <dbReference type="Proteomes" id="UP000809243"/>
    </source>
</evidence>